<dbReference type="RefSeq" id="WP_151564606.1">
    <property type="nucleotide sequence ID" value="NZ_WBMT01000013.1"/>
</dbReference>
<name>A0A6H9YI79_9ACTN</name>
<dbReference type="InterPro" id="IPR001254">
    <property type="entry name" value="Trypsin_dom"/>
</dbReference>
<dbReference type="PANTHER" id="PTHR15462:SF8">
    <property type="entry name" value="SERINE PROTEASE"/>
    <property type="match status" value="1"/>
</dbReference>
<reference evidence="4 5" key="1">
    <citation type="submission" date="2019-09" db="EMBL/GenBank/DDBJ databases">
        <title>Actinomadura physcomitrii sp. nov., a novel actinomycete isolated from moss [Physcomitrium sphaericum (Ludw) Fuernr].</title>
        <authorList>
            <person name="Zhuang X."/>
            <person name="Liu C."/>
        </authorList>
    </citation>
    <scope>NUCLEOTIDE SEQUENCE [LARGE SCALE GENOMIC DNA]</scope>
    <source>
        <strain evidence="4 5">HMC1</strain>
    </source>
</reference>
<evidence type="ECO:0000313" key="5">
    <source>
        <dbReference type="Proteomes" id="UP000468735"/>
    </source>
</evidence>
<proteinExistence type="predicted"/>
<dbReference type="GO" id="GO:0006508">
    <property type="term" value="P:proteolysis"/>
    <property type="evidence" value="ECO:0007669"/>
    <property type="project" value="UniProtKB-KW"/>
</dbReference>
<protein>
    <submittedName>
        <fullName evidence="4">Trypsin-like serine protease</fullName>
    </submittedName>
</protein>
<keyword evidence="5" id="KW-1185">Reference proteome</keyword>
<evidence type="ECO:0000256" key="2">
    <source>
        <dbReference type="SAM" id="SignalP"/>
    </source>
</evidence>
<keyword evidence="1 2" id="KW-0732">Signal</keyword>
<dbReference type="InterPro" id="IPR009003">
    <property type="entry name" value="Peptidase_S1_PA"/>
</dbReference>
<dbReference type="InterPro" id="IPR018114">
    <property type="entry name" value="TRYPSIN_HIS"/>
</dbReference>
<dbReference type="PANTHER" id="PTHR15462">
    <property type="entry name" value="SERINE PROTEASE"/>
    <property type="match status" value="1"/>
</dbReference>
<feature type="chain" id="PRO_5026170507" evidence="2">
    <location>
        <begin position="30"/>
        <end position="307"/>
    </location>
</feature>
<dbReference type="AlphaFoldDB" id="A0A6H9YI79"/>
<gene>
    <name evidence="4" type="ORF">F8566_27260</name>
</gene>
<comment type="caution">
    <text evidence="4">The sequence shown here is derived from an EMBL/GenBank/DDBJ whole genome shotgun (WGS) entry which is preliminary data.</text>
</comment>
<dbReference type="InterPro" id="IPR043504">
    <property type="entry name" value="Peptidase_S1_PA_chymotrypsin"/>
</dbReference>
<evidence type="ECO:0000313" key="4">
    <source>
        <dbReference type="EMBL" id="KAB2345639.1"/>
    </source>
</evidence>
<dbReference type="Gene3D" id="2.40.10.10">
    <property type="entry name" value="Trypsin-like serine proteases"/>
    <property type="match status" value="2"/>
</dbReference>
<dbReference type="SUPFAM" id="SSF50494">
    <property type="entry name" value="Trypsin-like serine proteases"/>
    <property type="match status" value="1"/>
</dbReference>
<dbReference type="Pfam" id="PF00089">
    <property type="entry name" value="Trypsin"/>
    <property type="match status" value="1"/>
</dbReference>
<organism evidence="4 5">
    <name type="scientific">Actinomadura rudentiformis</name>
    <dbReference type="NCBI Taxonomy" id="359158"/>
    <lineage>
        <taxon>Bacteria</taxon>
        <taxon>Bacillati</taxon>
        <taxon>Actinomycetota</taxon>
        <taxon>Actinomycetes</taxon>
        <taxon>Streptosporangiales</taxon>
        <taxon>Thermomonosporaceae</taxon>
        <taxon>Actinomadura</taxon>
    </lineage>
</organism>
<keyword evidence="4" id="KW-0378">Hydrolase</keyword>
<dbReference type="Proteomes" id="UP000468735">
    <property type="component" value="Unassembled WGS sequence"/>
</dbReference>
<dbReference type="EMBL" id="WBMT01000013">
    <property type="protein sequence ID" value="KAB2345639.1"/>
    <property type="molecule type" value="Genomic_DNA"/>
</dbReference>
<feature type="signal peptide" evidence="2">
    <location>
        <begin position="1"/>
        <end position="29"/>
    </location>
</feature>
<dbReference type="OrthoDB" id="3507155at2"/>
<feature type="domain" description="Peptidase S1" evidence="3">
    <location>
        <begin position="91"/>
        <end position="265"/>
    </location>
</feature>
<dbReference type="GO" id="GO:0004252">
    <property type="term" value="F:serine-type endopeptidase activity"/>
    <property type="evidence" value="ECO:0007669"/>
    <property type="project" value="InterPro"/>
</dbReference>
<dbReference type="InterPro" id="IPR050966">
    <property type="entry name" value="Glutamyl_endopeptidase"/>
</dbReference>
<evidence type="ECO:0000259" key="3">
    <source>
        <dbReference type="Pfam" id="PF00089"/>
    </source>
</evidence>
<sequence>MLKGRKRMTAAVVASTGVVAAGAGAVAYAQHEPETRTVETVSSVEISTADATATERYWTPQRLAKATPVAAKGGASGQATTLAARSKAFGGVPSIGALFFNNGRGDHYCTASVVKSHSKRLLMTAAHCIHGGKGGRYATKIAFVPKYDRGKRPYGTWTAKRLVVTQRWIRHGDPDLDFGIIALNPRAGKKIENVVGGNSLAINRGAGRKVNVAGYPRIVWDRRDRPIYCITTTRKHSRFQLRMDCSGFHGGTSGSPWLLNYNTRTRTGAINGVIGGHQGGGNVHYISYSPYFDKDVYNLRSWADKRA</sequence>
<keyword evidence="4" id="KW-0645">Protease</keyword>
<evidence type="ECO:0000256" key="1">
    <source>
        <dbReference type="ARBA" id="ARBA00022729"/>
    </source>
</evidence>
<accession>A0A6H9YI79</accession>
<dbReference type="PROSITE" id="PS00134">
    <property type="entry name" value="TRYPSIN_HIS"/>
    <property type="match status" value="1"/>
</dbReference>